<evidence type="ECO:0000256" key="1">
    <source>
        <dbReference type="SAM" id="MobiDB-lite"/>
    </source>
</evidence>
<feature type="region of interest" description="Disordered" evidence="1">
    <location>
        <begin position="260"/>
        <end position="463"/>
    </location>
</feature>
<sequence length="463" mass="53890">MKTFIQWCYLSLLIVFTPVVLMQDVSAQELTNDSAQSMFSEAELEQMLAPIALYPDSLLTHILIAATYPLEVVEASRLQSKNTLLPAEQLMAKAEGKEWDPSVIALLAFPNVLEKLSNDLTWTQKLGDAFLQDEAKLLASIQSLRQQADEADSLSEMENVSVTRVNNQIVIEPAQPEVIYVPYYDPRVVYGHWRWYRYPPVYWAPYPYYVRRPYGHFYWNTGVHIRFNFYFSAFHWSNHHIVVTHHHNSHHYRHRGRIVTSHGAQRWQHKPQHRRGVAYRSNHVKQRYNSHRPSMAHTKQVRKAERHQSSHANVSNNRLHSGKANSRELSKSRELNKQLSKSREQRFTNKLHNTPSHKQVKSHQPAKSRQQVKSYQPQHSVQPKKSHQRDVKSHQRDLKNHQPAKSHQQVKSHQPQRSIQPKQSRQQVKSHNSSRPTHSSANKSSSHKSGGHQQSGSRTKIRD</sequence>
<dbReference type="EMBL" id="RXNU01000004">
    <property type="protein sequence ID" value="RTR39170.1"/>
    <property type="molecule type" value="Genomic_DNA"/>
</dbReference>
<dbReference type="RefSeq" id="WP_126520038.1">
    <property type="nucleotide sequence ID" value="NZ_RXNU01000004.1"/>
</dbReference>
<comment type="caution">
    <text evidence="2">The sequence shown here is derived from an EMBL/GenBank/DDBJ whole genome shotgun (WGS) entry which is preliminary data.</text>
</comment>
<feature type="compositionally biased region" description="Polar residues" evidence="1">
    <location>
        <begin position="348"/>
        <end position="357"/>
    </location>
</feature>
<dbReference type="OrthoDB" id="197257at2"/>
<feature type="compositionally biased region" description="Polar residues" evidence="1">
    <location>
        <begin position="310"/>
        <end position="319"/>
    </location>
</feature>
<reference evidence="2 3" key="1">
    <citation type="submission" date="2018-12" db="EMBL/GenBank/DDBJ databases">
        <authorList>
            <person name="Yu L."/>
        </authorList>
    </citation>
    <scope>NUCLEOTIDE SEQUENCE [LARGE SCALE GENOMIC DNA]</scope>
    <source>
        <strain evidence="2 3">HAW-EB2</strain>
    </source>
</reference>
<keyword evidence="3" id="KW-1185">Reference proteome</keyword>
<dbReference type="PANTHER" id="PTHR40269:SF1">
    <property type="entry name" value="OUTER MEMBRANE PROTEIN"/>
    <property type="match status" value="1"/>
</dbReference>
<organism evidence="2 3">
    <name type="scientific">Shewanella canadensis</name>
    <dbReference type="NCBI Taxonomy" id="271096"/>
    <lineage>
        <taxon>Bacteria</taxon>
        <taxon>Pseudomonadati</taxon>
        <taxon>Pseudomonadota</taxon>
        <taxon>Gammaproteobacteria</taxon>
        <taxon>Alteromonadales</taxon>
        <taxon>Shewanellaceae</taxon>
        <taxon>Shewanella</taxon>
    </lineage>
</organism>
<evidence type="ECO:0000313" key="3">
    <source>
        <dbReference type="Proteomes" id="UP000267448"/>
    </source>
</evidence>
<accession>A0A3S0LMR5</accession>
<name>A0A3S0LMR5_9GAMM</name>
<feature type="compositionally biased region" description="Basic and acidic residues" evidence="1">
    <location>
        <begin position="388"/>
        <end position="400"/>
    </location>
</feature>
<dbReference type="AlphaFoldDB" id="A0A3S0LMR5"/>
<protein>
    <submittedName>
        <fullName evidence="2">DUF3300 domain-containing protein</fullName>
    </submittedName>
</protein>
<proteinExistence type="predicted"/>
<dbReference type="PANTHER" id="PTHR40269">
    <property type="entry name" value="OUTER MEMBRANE PROTEIN-RELATED"/>
    <property type="match status" value="1"/>
</dbReference>
<dbReference type="InterPro" id="IPR021728">
    <property type="entry name" value="DUF3300"/>
</dbReference>
<evidence type="ECO:0000313" key="2">
    <source>
        <dbReference type="EMBL" id="RTR39170.1"/>
    </source>
</evidence>
<feature type="compositionally biased region" description="Polar residues" evidence="1">
    <location>
        <begin position="411"/>
        <end position="437"/>
    </location>
</feature>
<gene>
    <name evidence="2" type="ORF">EKG38_09610</name>
</gene>
<feature type="compositionally biased region" description="Polar residues" evidence="1">
    <location>
        <begin position="367"/>
        <end position="381"/>
    </location>
</feature>
<dbReference type="Pfam" id="PF11737">
    <property type="entry name" value="DUF3300"/>
    <property type="match status" value="1"/>
</dbReference>
<feature type="compositionally biased region" description="Basic and acidic residues" evidence="1">
    <location>
        <begin position="325"/>
        <end position="347"/>
    </location>
</feature>
<dbReference type="Proteomes" id="UP000267448">
    <property type="component" value="Unassembled WGS sequence"/>
</dbReference>
<feature type="compositionally biased region" description="Basic residues" evidence="1">
    <location>
        <begin position="267"/>
        <end position="290"/>
    </location>
</feature>